<reference evidence="1 2" key="1">
    <citation type="submission" date="2021-08" db="EMBL/GenBank/DDBJ databases">
        <title>Whole genome sequence of novel Actinomyces species strain MAS-1.</title>
        <authorList>
            <person name="Saito M."/>
            <person name="Kuwahara N."/>
            <person name="Takizawa T."/>
            <person name="Gotouda H."/>
            <person name="Ochiai T."/>
        </authorList>
    </citation>
    <scope>NUCLEOTIDE SEQUENCE [LARGE SCALE GENOMIC DNA]</scope>
    <source>
        <strain evidence="1 2">MAS-1</strain>
    </source>
</reference>
<protein>
    <submittedName>
        <fullName evidence="1">Uncharacterized protein</fullName>
    </submittedName>
</protein>
<sequence length="56" mass="5724">MGRGTWDGGAGTVGADQAMDRVWPAQTTRSPAAVPCAAPPSQMLLDCLAPPLRAMA</sequence>
<organism evidence="1 2">
    <name type="scientific">Actinomyces capricornis</name>
    <dbReference type="NCBI Taxonomy" id="2755559"/>
    <lineage>
        <taxon>Bacteria</taxon>
        <taxon>Bacillati</taxon>
        <taxon>Actinomycetota</taxon>
        <taxon>Actinomycetes</taxon>
        <taxon>Actinomycetales</taxon>
        <taxon>Actinomycetaceae</taxon>
        <taxon>Actinomyces</taxon>
    </lineage>
</organism>
<proteinExistence type="predicted"/>
<evidence type="ECO:0000313" key="1">
    <source>
        <dbReference type="EMBL" id="BDA64000.1"/>
    </source>
</evidence>
<accession>A0ABM7U987</accession>
<evidence type="ECO:0000313" key="2">
    <source>
        <dbReference type="Proteomes" id="UP000824496"/>
    </source>
</evidence>
<dbReference type="Proteomes" id="UP000824496">
    <property type="component" value="Chromosome"/>
</dbReference>
<name>A0ABM7U987_9ACTO</name>
<dbReference type="EMBL" id="AP025017">
    <property type="protein sequence ID" value="BDA64000.1"/>
    <property type="molecule type" value="Genomic_DNA"/>
</dbReference>
<gene>
    <name evidence="1" type="ORF">MANAM107_08340</name>
</gene>
<keyword evidence="2" id="KW-1185">Reference proteome</keyword>